<sequence>MRPPTPDLPCLPLVRAPFIHSHPPRRIRVLQLASTSPPDHPPTHTHTQARACSNPPRRTRPVRRPDTVHTYCPPTYCPAAARDRPACLLSSPAGPDIDPVHSVSRPASGPEVRLEAACTANLNPVRRPLTRPPRMGLRTLEARTATATDYDDRGSHRACITVTPPAYLAINPAHSTRRRVWRPSVYYACETWPFPAYLDDRARSPRSVSRPTHAAAFEDSS</sequence>
<dbReference type="Proteomes" id="UP000076727">
    <property type="component" value="Unassembled WGS sequence"/>
</dbReference>
<dbReference type="EMBL" id="KV429050">
    <property type="protein sequence ID" value="KZT70558.1"/>
    <property type="molecule type" value="Genomic_DNA"/>
</dbReference>
<feature type="region of interest" description="Disordered" evidence="1">
    <location>
        <begin position="34"/>
        <end position="67"/>
    </location>
</feature>
<evidence type="ECO:0000313" key="3">
    <source>
        <dbReference type="Proteomes" id="UP000076727"/>
    </source>
</evidence>
<organism evidence="2 3">
    <name type="scientific">Daedalea quercina L-15889</name>
    <dbReference type="NCBI Taxonomy" id="1314783"/>
    <lineage>
        <taxon>Eukaryota</taxon>
        <taxon>Fungi</taxon>
        <taxon>Dikarya</taxon>
        <taxon>Basidiomycota</taxon>
        <taxon>Agaricomycotina</taxon>
        <taxon>Agaricomycetes</taxon>
        <taxon>Polyporales</taxon>
        <taxon>Fomitopsis</taxon>
    </lineage>
</organism>
<proteinExistence type="predicted"/>
<accession>A0A165RBX5</accession>
<evidence type="ECO:0000256" key="1">
    <source>
        <dbReference type="SAM" id="MobiDB-lite"/>
    </source>
</evidence>
<name>A0A165RBX5_9APHY</name>
<dbReference type="AlphaFoldDB" id="A0A165RBX5"/>
<reference evidence="2 3" key="1">
    <citation type="journal article" date="2016" name="Mol. Biol. Evol.">
        <title>Comparative Genomics of Early-Diverging Mushroom-Forming Fungi Provides Insights into the Origins of Lignocellulose Decay Capabilities.</title>
        <authorList>
            <person name="Nagy L.G."/>
            <person name="Riley R."/>
            <person name="Tritt A."/>
            <person name="Adam C."/>
            <person name="Daum C."/>
            <person name="Floudas D."/>
            <person name="Sun H."/>
            <person name="Yadav J.S."/>
            <person name="Pangilinan J."/>
            <person name="Larsson K.H."/>
            <person name="Matsuura K."/>
            <person name="Barry K."/>
            <person name="Labutti K."/>
            <person name="Kuo R."/>
            <person name="Ohm R.A."/>
            <person name="Bhattacharya S.S."/>
            <person name="Shirouzu T."/>
            <person name="Yoshinaga Y."/>
            <person name="Martin F.M."/>
            <person name="Grigoriev I.V."/>
            <person name="Hibbett D.S."/>
        </authorList>
    </citation>
    <scope>NUCLEOTIDE SEQUENCE [LARGE SCALE GENOMIC DNA]</scope>
    <source>
        <strain evidence="2 3">L-15889</strain>
    </source>
</reference>
<evidence type="ECO:0000313" key="2">
    <source>
        <dbReference type="EMBL" id="KZT70558.1"/>
    </source>
</evidence>
<gene>
    <name evidence="2" type="ORF">DAEQUDRAFT_725071</name>
</gene>
<protein>
    <submittedName>
        <fullName evidence="2">Uncharacterized protein</fullName>
    </submittedName>
</protein>
<keyword evidence="3" id="KW-1185">Reference proteome</keyword>